<gene>
    <name evidence="3" type="ORF">pneo_cds_128</name>
</gene>
<proteinExistence type="predicted"/>
<dbReference type="Gene3D" id="1.25.40.20">
    <property type="entry name" value="Ankyrin repeat-containing domain"/>
    <property type="match status" value="2"/>
</dbReference>
<protein>
    <submittedName>
        <fullName evidence="3">Ankyrin repeat domain containing protein</fullName>
    </submittedName>
</protein>
<dbReference type="PANTHER" id="PTHR24198">
    <property type="entry name" value="ANKYRIN REPEAT AND PROTEIN KINASE DOMAIN-CONTAINING PROTEIN"/>
    <property type="match status" value="1"/>
</dbReference>
<dbReference type="SMART" id="SM00248">
    <property type="entry name" value="ANK"/>
    <property type="match status" value="3"/>
</dbReference>
<evidence type="ECO:0000313" key="3">
    <source>
        <dbReference type="EMBL" id="AVK75735.1"/>
    </source>
</evidence>
<dbReference type="KEGG" id="vg:36842448"/>
<keyword evidence="2" id="KW-0040">ANK repeat</keyword>
<dbReference type="EMBL" id="MG011690">
    <property type="protein sequence ID" value="AVK75735.1"/>
    <property type="molecule type" value="Genomic_DNA"/>
</dbReference>
<dbReference type="GeneID" id="36842448"/>
<sequence>MLSADPPHSFAMRALPSAMGNLVAYLFGWGRLQGLLRRDDDHTDCNGHDDYGDRDTVAAIARRVRNRDVVGRTAFYRALTRGPMVDAERMIESALTPHDFMALVADPLALSTAVAGDRVAVVLLIGRHAARLGIDPHALFGDDHLCDTRAGGHDAAGVLGAHRGSLVHLACATDSAAVLSLLIRMGVDPQYRCASTRAEAARADTPLHVAARAGARACAAVLLGAGASPNAEARDAMTPLHEAAANGHTDVARLLLAWGASTTARRRHDGATAAGVATHAGYPATAAAVSIVGDVRHCARDTD</sequence>
<evidence type="ECO:0000256" key="1">
    <source>
        <dbReference type="ARBA" id="ARBA00022737"/>
    </source>
</evidence>
<dbReference type="SUPFAM" id="SSF48403">
    <property type="entry name" value="Ankyrin repeat"/>
    <property type="match status" value="1"/>
</dbReference>
<dbReference type="PROSITE" id="PS50088">
    <property type="entry name" value="ANK_REPEAT"/>
    <property type="match status" value="2"/>
</dbReference>
<reference evidence="3" key="1">
    <citation type="journal article" date="2018" name="Nat. Commun.">
        <title>Diversity and evolution of the emerging Pandoraviridae family.</title>
        <authorList>
            <person name="Legendre M."/>
            <person name="Fabre E."/>
            <person name="Poirot O."/>
            <person name="Jeudy S."/>
            <person name="Lartigue A."/>
            <person name="Alempic J.M."/>
            <person name="Beucher L."/>
            <person name="Philippe N."/>
            <person name="Bertaux L."/>
            <person name="Christo-Foroux E."/>
            <person name="Labadie K."/>
            <person name="Coute Y."/>
            <person name="Abergel C."/>
            <person name="Claverie J.M."/>
        </authorList>
    </citation>
    <scope>NUCLEOTIDE SEQUENCE [LARGE SCALE GENOMIC DNA]</scope>
    <source>
        <strain evidence="3">Neocaledonia</strain>
    </source>
</reference>
<name>A0A2U7UBJ9_9VIRU</name>
<organism evidence="3">
    <name type="scientific">Pandoravirus neocaledonia</name>
    <dbReference type="NCBI Taxonomy" id="2107708"/>
    <lineage>
        <taxon>Viruses</taxon>
        <taxon>Pandoravirus</taxon>
    </lineage>
</organism>
<dbReference type="RefSeq" id="YP_009481738.1">
    <property type="nucleotide sequence ID" value="NC_037666.1"/>
</dbReference>
<dbReference type="Proteomes" id="UP000249287">
    <property type="component" value="Segment"/>
</dbReference>
<dbReference type="InterPro" id="IPR036770">
    <property type="entry name" value="Ankyrin_rpt-contain_sf"/>
</dbReference>
<accession>A0A2U7UBJ9</accession>
<dbReference type="PANTHER" id="PTHR24198:SF165">
    <property type="entry name" value="ANKYRIN REPEAT-CONTAINING PROTEIN-RELATED"/>
    <property type="match status" value="1"/>
</dbReference>
<evidence type="ECO:0000256" key="2">
    <source>
        <dbReference type="ARBA" id="ARBA00023043"/>
    </source>
</evidence>
<dbReference type="PROSITE" id="PS50297">
    <property type="entry name" value="ANK_REP_REGION"/>
    <property type="match status" value="2"/>
</dbReference>
<dbReference type="InterPro" id="IPR002110">
    <property type="entry name" value="Ankyrin_rpt"/>
</dbReference>
<keyword evidence="1" id="KW-0677">Repeat</keyword>
<dbReference type="Pfam" id="PF12796">
    <property type="entry name" value="Ank_2"/>
    <property type="match status" value="1"/>
</dbReference>